<dbReference type="AlphaFoldDB" id="A0AA39JWZ5"/>
<evidence type="ECO:0000313" key="2">
    <source>
        <dbReference type="EMBL" id="KAK0448153.1"/>
    </source>
</evidence>
<evidence type="ECO:0000313" key="3">
    <source>
        <dbReference type="Proteomes" id="UP001175226"/>
    </source>
</evidence>
<name>A0AA39JWZ5_9AGAR</name>
<reference evidence="2" key="1">
    <citation type="submission" date="2023-06" db="EMBL/GenBank/DDBJ databases">
        <authorList>
            <consortium name="Lawrence Berkeley National Laboratory"/>
            <person name="Ahrendt S."/>
            <person name="Sahu N."/>
            <person name="Indic B."/>
            <person name="Wong-Bajracharya J."/>
            <person name="Merenyi Z."/>
            <person name="Ke H.-M."/>
            <person name="Monk M."/>
            <person name="Kocsube S."/>
            <person name="Drula E."/>
            <person name="Lipzen A."/>
            <person name="Balint B."/>
            <person name="Henrissat B."/>
            <person name="Andreopoulos B."/>
            <person name="Martin F.M."/>
            <person name="Harder C.B."/>
            <person name="Rigling D."/>
            <person name="Ford K.L."/>
            <person name="Foster G.D."/>
            <person name="Pangilinan J."/>
            <person name="Papanicolaou A."/>
            <person name="Barry K."/>
            <person name="LaButti K."/>
            <person name="Viragh M."/>
            <person name="Koriabine M."/>
            <person name="Yan M."/>
            <person name="Riley R."/>
            <person name="Champramary S."/>
            <person name="Plett K.L."/>
            <person name="Tsai I.J."/>
            <person name="Slot J."/>
            <person name="Sipos G."/>
            <person name="Plett J."/>
            <person name="Nagy L.G."/>
            <person name="Grigoriev I.V."/>
        </authorList>
    </citation>
    <scope>NUCLEOTIDE SEQUENCE</scope>
    <source>
        <strain evidence="2">FPL87.14</strain>
    </source>
</reference>
<feature type="transmembrane region" description="Helical" evidence="1">
    <location>
        <begin position="35"/>
        <end position="53"/>
    </location>
</feature>
<evidence type="ECO:0000256" key="1">
    <source>
        <dbReference type="SAM" id="Phobius"/>
    </source>
</evidence>
<keyword evidence="1" id="KW-0472">Membrane</keyword>
<keyword evidence="1" id="KW-0812">Transmembrane</keyword>
<sequence>MGCEIVQTIKRINIELVLRLDCASVRRVHTMSRSCCYLSFSIQLLSIVKMALFRARRIFTSRILFLEGNYVDLTVTVGSVVVTRASHLGLISLLILPRTRRSTIQTLSPNLVLTSRVSPFLKLSCSRIV</sequence>
<dbReference type="Proteomes" id="UP001175226">
    <property type="component" value="Unassembled WGS sequence"/>
</dbReference>
<organism evidence="2 3">
    <name type="scientific">Armillaria borealis</name>
    <dbReference type="NCBI Taxonomy" id="47425"/>
    <lineage>
        <taxon>Eukaryota</taxon>
        <taxon>Fungi</taxon>
        <taxon>Dikarya</taxon>
        <taxon>Basidiomycota</taxon>
        <taxon>Agaricomycotina</taxon>
        <taxon>Agaricomycetes</taxon>
        <taxon>Agaricomycetidae</taxon>
        <taxon>Agaricales</taxon>
        <taxon>Marasmiineae</taxon>
        <taxon>Physalacriaceae</taxon>
        <taxon>Armillaria</taxon>
    </lineage>
</organism>
<accession>A0AA39JWZ5</accession>
<keyword evidence="1" id="KW-1133">Transmembrane helix</keyword>
<dbReference type="EMBL" id="JAUEPT010000010">
    <property type="protein sequence ID" value="KAK0448153.1"/>
    <property type="molecule type" value="Genomic_DNA"/>
</dbReference>
<gene>
    <name evidence="2" type="ORF">EV421DRAFT_113916</name>
</gene>
<protein>
    <submittedName>
        <fullName evidence="2">Uncharacterized protein</fullName>
    </submittedName>
</protein>
<proteinExistence type="predicted"/>
<feature type="transmembrane region" description="Helical" evidence="1">
    <location>
        <begin position="73"/>
        <end position="96"/>
    </location>
</feature>
<keyword evidence="3" id="KW-1185">Reference proteome</keyword>
<comment type="caution">
    <text evidence="2">The sequence shown here is derived from an EMBL/GenBank/DDBJ whole genome shotgun (WGS) entry which is preliminary data.</text>
</comment>